<accession>Q0FTP2</accession>
<dbReference type="STRING" id="314265.R2601_20259"/>
<dbReference type="eggNOG" id="COG3637">
    <property type="taxonomic scope" value="Bacteria"/>
</dbReference>
<evidence type="ECO:0000313" key="2">
    <source>
        <dbReference type="EMBL" id="EAU47707.1"/>
    </source>
</evidence>
<dbReference type="Proteomes" id="UP000006230">
    <property type="component" value="Unassembled WGS sequence"/>
</dbReference>
<reference evidence="2 3" key="1">
    <citation type="journal article" date="2010" name="J. Bacteriol.">
        <title>Genome sequences of Pelagibaca bermudensis HTCC2601T and Maritimibacter alkaliphilus HTCC2654T, the type strains of two marine Roseobacter genera.</title>
        <authorList>
            <person name="Thrash J.C."/>
            <person name="Cho J.C."/>
            <person name="Ferriera S."/>
            <person name="Johnson J."/>
            <person name="Vergin K.L."/>
            <person name="Giovannoni S.J."/>
        </authorList>
    </citation>
    <scope>NUCLEOTIDE SEQUENCE [LARGE SCALE GENOMIC DNA]</scope>
    <source>
        <strain evidence="3">DSM 26914 / JCM 13377 / KCTC 12554 / HTCC2601</strain>
    </source>
</reference>
<keyword evidence="1" id="KW-0732">Signal</keyword>
<feature type="chain" id="PRO_5004172260" description="Transporter" evidence="1">
    <location>
        <begin position="25"/>
        <end position="267"/>
    </location>
</feature>
<protein>
    <recommendedName>
        <fullName evidence="4">Transporter</fullName>
    </recommendedName>
</protein>
<evidence type="ECO:0000313" key="3">
    <source>
        <dbReference type="Proteomes" id="UP000006230"/>
    </source>
</evidence>
<keyword evidence="3" id="KW-1185">Reference proteome</keyword>
<proteinExistence type="predicted"/>
<comment type="caution">
    <text evidence="2">The sequence shown here is derived from an EMBL/GenBank/DDBJ whole genome shotgun (WGS) entry which is preliminary data.</text>
</comment>
<evidence type="ECO:0000256" key="1">
    <source>
        <dbReference type="SAM" id="SignalP"/>
    </source>
</evidence>
<dbReference type="AlphaFoldDB" id="Q0FTP2"/>
<feature type="signal peptide" evidence="1">
    <location>
        <begin position="1"/>
        <end position="24"/>
    </location>
</feature>
<sequence>MQQTVSKFLSASAAAAALMPATVAAQDADELARQLANPIANLYSLPFQLNYDEGYGADGEGSRYTLNIQPVIPISLTDDWNLVSRTIIPAISQTDVVPGSTQKGYGDIVQSFFFSPKEPTAGGLIWGVGPVFLLPTGSEEFSADQFGAGLTAVALKQAGPWTFGSLINHIWDVGGEDDGTDIDTTFFQPFATYGFSGGWSATLNSELSYDWISEQASVPINFNVAKVTTIGDTPVSIGAGVRYWADSPENGPDGWGARFTVTFMYPK</sequence>
<dbReference type="RefSeq" id="WP_007798796.1">
    <property type="nucleotide sequence ID" value="NZ_DS022276.1"/>
</dbReference>
<gene>
    <name evidence="2" type="ORF">R2601_20259</name>
</gene>
<dbReference type="HOGENOM" id="CLU_072059_2_0_5"/>
<evidence type="ECO:0008006" key="4">
    <source>
        <dbReference type="Google" id="ProtNLM"/>
    </source>
</evidence>
<name>Q0FTP2_SALBH</name>
<dbReference type="EMBL" id="AATQ01000005">
    <property type="protein sequence ID" value="EAU47707.1"/>
    <property type="molecule type" value="Genomic_DNA"/>
</dbReference>
<organism evidence="2 3">
    <name type="scientific">Salipiger bermudensis (strain DSM 26914 / JCM 13377 / KCTC 12554 / HTCC2601)</name>
    <name type="common">Pelagibaca bermudensis</name>
    <dbReference type="NCBI Taxonomy" id="314265"/>
    <lineage>
        <taxon>Bacteria</taxon>
        <taxon>Pseudomonadati</taxon>
        <taxon>Pseudomonadota</taxon>
        <taxon>Alphaproteobacteria</taxon>
        <taxon>Rhodobacterales</taxon>
        <taxon>Roseobacteraceae</taxon>
        <taxon>Salipiger</taxon>
    </lineage>
</organism>